<dbReference type="RefSeq" id="WP_250911840.1">
    <property type="nucleotide sequence ID" value="NZ_JAMXLX010000006.1"/>
</dbReference>
<dbReference type="InterPro" id="IPR036380">
    <property type="entry name" value="Isochorismatase-like_sf"/>
</dbReference>
<feature type="domain" description="Isochorismatase-like" evidence="2">
    <location>
        <begin position="30"/>
        <end position="193"/>
    </location>
</feature>
<evidence type="ECO:0000313" key="3">
    <source>
        <dbReference type="EMBL" id="MCO5958659.1"/>
    </source>
</evidence>
<gene>
    <name evidence="3" type="ORF">NBH21_17930</name>
</gene>
<keyword evidence="1 3" id="KW-0378">Hydrolase</keyword>
<sequence length="217" mass="22678">MTERDVKSFGSIAANPYAWPFDGQWSASDTALLLLGLQNGMIAELSAGAELEAAASLLDAANSAGIAVVAARRGAGRGIDGAQDPLAARRRLLGDRVPDKHSPEWQISDRLALPGDAILVDFGGDNAFIRTGLEDELLRRGVRNLIVTGLPTEGIVHATQRAANDMGFECIAVADACKGTSDPRHTAQLRITTFGNGLFGAVAATADVLAALKTSQE</sequence>
<evidence type="ECO:0000313" key="4">
    <source>
        <dbReference type="Proteomes" id="UP001155380"/>
    </source>
</evidence>
<dbReference type="CDD" id="cd00431">
    <property type="entry name" value="cysteine_hydrolases"/>
    <property type="match status" value="1"/>
</dbReference>
<dbReference type="PANTHER" id="PTHR43540:SF9">
    <property type="entry name" value="FAMILY HYDROLASE, PUTATIVE (AFU_ORTHOLOGUE AFUA_2G08700)-RELATED"/>
    <property type="match status" value="1"/>
</dbReference>
<protein>
    <submittedName>
        <fullName evidence="3">Cysteine hydrolase</fullName>
    </submittedName>
</protein>
<dbReference type="Proteomes" id="UP001155380">
    <property type="component" value="Unassembled WGS sequence"/>
</dbReference>
<dbReference type="InterPro" id="IPR050272">
    <property type="entry name" value="Isochorismatase-like_hydrls"/>
</dbReference>
<accession>A0AAJ1BYS0</accession>
<dbReference type="PANTHER" id="PTHR43540">
    <property type="entry name" value="PEROXYUREIDOACRYLATE/UREIDOACRYLATE AMIDOHYDROLASE-RELATED"/>
    <property type="match status" value="1"/>
</dbReference>
<dbReference type="Gene3D" id="3.40.50.850">
    <property type="entry name" value="Isochorismatase-like"/>
    <property type="match status" value="1"/>
</dbReference>
<dbReference type="Pfam" id="PF00857">
    <property type="entry name" value="Isochorismatase"/>
    <property type="match status" value="1"/>
</dbReference>
<proteinExistence type="predicted"/>
<evidence type="ECO:0000256" key="1">
    <source>
        <dbReference type="ARBA" id="ARBA00022801"/>
    </source>
</evidence>
<organism evidence="3 4">
    <name type="scientific">Ciceribacter sichuanensis</name>
    <dbReference type="NCBI Taxonomy" id="2949647"/>
    <lineage>
        <taxon>Bacteria</taxon>
        <taxon>Pseudomonadati</taxon>
        <taxon>Pseudomonadota</taxon>
        <taxon>Alphaproteobacteria</taxon>
        <taxon>Hyphomicrobiales</taxon>
        <taxon>Rhizobiaceae</taxon>
        <taxon>Ciceribacter</taxon>
    </lineage>
</organism>
<dbReference type="GO" id="GO:0016787">
    <property type="term" value="F:hydrolase activity"/>
    <property type="evidence" value="ECO:0007669"/>
    <property type="project" value="UniProtKB-KW"/>
</dbReference>
<comment type="caution">
    <text evidence="3">The sequence shown here is derived from an EMBL/GenBank/DDBJ whole genome shotgun (WGS) entry which is preliminary data.</text>
</comment>
<evidence type="ECO:0000259" key="2">
    <source>
        <dbReference type="Pfam" id="PF00857"/>
    </source>
</evidence>
<reference evidence="3" key="1">
    <citation type="submission" date="2022-06" db="EMBL/GenBank/DDBJ databases">
        <authorList>
            <person name="Sun Q."/>
        </authorList>
    </citation>
    <scope>NUCLEOTIDE SEQUENCE</scope>
    <source>
        <strain evidence="3">S101</strain>
    </source>
</reference>
<dbReference type="EMBL" id="JAMXLX010000006">
    <property type="protein sequence ID" value="MCO5958659.1"/>
    <property type="molecule type" value="Genomic_DNA"/>
</dbReference>
<name>A0AAJ1BYS0_9HYPH</name>
<dbReference type="SUPFAM" id="SSF52499">
    <property type="entry name" value="Isochorismatase-like hydrolases"/>
    <property type="match status" value="1"/>
</dbReference>
<dbReference type="AlphaFoldDB" id="A0AAJ1BYS0"/>
<dbReference type="InterPro" id="IPR000868">
    <property type="entry name" value="Isochorismatase-like_dom"/>
</dbReference>